<dbReference type="GO" id="GO:0006281">
    <property type="term" value="P:DNA repair"/>
    <property type="evidence" value="ECO:0007669"/>
    <property type="project" value="InterPro"/>
</dbReference>
<dbReference type="Proteomes" id="UP000238164">
    <property type="component" value="Chromosome 1"/>
</dbReference>
<dbReference type="RefSeq" id="WP_105187077.1">
    <property type="nucleotide sequence ID" value="NZ_BAAAGO010000009.1"/>
</dbReference>
<dbReference type="AlphaFoldDB" id="A0A2N9JMA3"/>
<keyword evidence="2" id="KW-1185">Reference proteome</keyword>
<dbReference type="OrthoDB" id="9811249at2"/>
<accession>A0A2N9JMA3</accession>
<dbReference type="InterPro" id="IPR011257">
    <property type="entry name" value="DNA_glycosylase"/>
</dbReference>
<evidence type="ECO:0000313" key="1">
    <source>
        <dbReference type="EMBL" id="SPD88607.1"/>
    </source>
</evidence>
<dbReference type="SUPFAM" id="SSF48150">
    <property type="entry name" value="DNA-glycosylase"/>
    <property type="match status" value="1"/>
</dbReference>
<name>A0A2N9JMA3_9ACTN</name>
<dbReference type="EMBL" id="LT985188">
    <property type="protein sequence ID" value="SPD88607.1"/>
    <property type="molecule type" value="Genomic_DNA"/>
</dbReference>
<dbReference type="GO" id="GO:0003824">
    <property type="term" value="F:catalytic activity"/>
    <property type="evidence" value="ECO:0007669"/>
    <property type="project" value="InterPro"/>
</dbReference>
<proteinExistence type="predicted"/>
<evidence type="ECO:0000313" key="2">
    <source>
        <dbReference type="Proteomes" id="UP000238164"/>
    </source>
</evidence>
<gene>
    <name evidence="1" type="ORF">MPLG2_3577</name>
</gene>
<protein>
    <submittedName>
        <fullName evidence="1">3-methyladenine DNA glycosylase/8-oxoguanine DNA glycosylase-like protein</fullName>
    </submittedName>
</protein>
<dbReference type="KEGG" id="mgg:MPLG2_3577"/>
<reference evidence="1 2" key="1">
    <citation type="submission" date="2018-02" db="EMBL/GenBank/DDBJ databases">
        <authorList>
            <person name="Cohen D.B."/>
            <person name="Kent A.D."/>
        </authorList>
    </citation>
    <scope>NUCLEOTIDE SEQUENCE [LARGE SCALE GENOMIC DNA]</scope>
    <source>
        <strain evidence="1">1</strain>
    </source>
</reference>
<organism evidence="1 2">
    <name type="scientific">Micropruina glycogenica</name>
    <dbReference type="NCBI Taxonomy" id="75385"/>
    <lineage>
        <taxon>Bacteria</taxon>
        <taxon>Bacillati</taxon>
        <taxon>Actinomycetota</taxon>
        <taxon>Actinomycetes</taxon>
        <taxon>Propionibacteriales</taxon>
        <taxon>Nocardioidaceae</taxon>
        <taxon>Micropruina</taxon>
    </lineage>
</organism>
<sequence length="97" mass="10314">MSAAHPQQLGQAAAEDELRTLPGIGPCYSQLISMRGSGLDDALPLAEAKAREVAGELDGIDVSGDHDYLALAERWRPVRAWATVLIRATAERSVTAS</sequence>